<dbReference type="Pfam" id="PF01652">
    <property type="entry name" value="IF4E"/>
    <property type="match status" value="1"/>
</dbReference>
<feature type="compositionally biased region" description="Low complexity" evidence="7">
    <location>
        <begin position="32"/>
        <end position="55"/>
    </location>
</feature>
<gene>
    <name evidence="8" type="ORF">BJ554DRAFT_3220</name>
</gene>
<evidence type="ECO:0000256" key="1">
    <source>
        <dbReference type="ARBA" id="ARBA00009860"/>
    </source>
</evidence>
<dbReference type="InterPro" id="IPR001040">
    <property type="entry name" value="TIF_eIF_4E"/>
</dbReference>
<dbReference type="GO" id="GO:0003743">
    <property type="term" value="F:translation initiation factor activity"/>
    <property type="evidence" value="ECO:0007669"/>
    <property type="project" value="UniProtKB-KW"/>
</dbReference>
<dbReference type="SUPFAM" id="SSF55418">
    <property type="entry name" value="eIF4e-like"/>
    <property type="match status" value="1"/>
</dbReference>
<evidence type="ECO:0000313" key="9">
    <source>
        <dbReference type="Proteomes" id="UP000673691"/>
    </source>
</evidence>
<dbReference type="InterPro" id="IPR023398">
    <property type="entry name" value="TIF_eIF4e-like"/>
</dbReference>
<dbReference type="GO" id="GO:0000340">
    <property type="term" value="F:RNA 7-methylguanosine cap binding"/>
    <property type="evidence" value="ECO:0007669"/>
    <property type="project" value="TreeGrafter"/>
</dbReference>
<keyword evidence="2 6" id="KW-0396">Initiation factor</keyword>
<protein>
    <submittedName>
        <fullName evidence="8">Translation initiation factor eIF 4e-like domain-containing protein</fullName>
    </submittedName>
</protein>
<evidence type="ECO:0000256" key="6">
    <source>
        <dbReference type="RuleBase" id="RU004374"/>
    </source>
</evidence>
<evidence type="ECO:0000313" key="8">
    <source>
        <dbReference type="EMBL" id="KAG5456904.1"/>
    </source>
</evidence>
<dbReference type="Proteomes" id="UP000673691">
    <property type="component" value="Unassembled WGS sequence"/>
</dbReference>
<dbReference type="PANTHER" id="PTHR11960:SF8">
    <property type="entry name" value="EUKARYOTIC TRANSLATION INITIATION FACTOR 4E1-RELATED"/>
    <property type="match status" value="1"/>
</dbReference>
<evidence type="ECO:0000256" key="7">
    <source>
        <dbReference type="SAM" id="MobiDB-lite"/>
    </source>
</evidence>
<dbReference type="GO" id="GO:0006417">
    <property type="term" value="P:regulation of translation"/>
    <property type="evidence" value="ECO:0007669"/>
    <property type="project" value="UniProtKB-KW"/>
</dbReference>
<keyword evidence="3" id="KW-0810">Translation regulation</keyword>
<dbReference type="AlphaFoldDB" id="A0A8H7ZPJ0"/>
<dbReference type="OrthoDB" id="590761at2759"/>
<evidence type="ECO:0000256" key="2">
    <source>
        <dbReference type="ARBA" id="ARBA00022540"/>
    </source>
</evidence>
<accession>A0A8H7ZPJ0</accession>
<dbReference type="PANTHER" id="PTHR11960">
    <property type="entry name" value="EUKARYOTIC TRANSLATION INITIATION FACTOR 4E RELATED"/>
    <property type="match status" value="1"/>
</dbReference>
<feature type="compositionally biased region" description="Basic and acidic residues" evidence="7">
    <location>
        <begin position="1"/>
        <end position="14"/>
    </location>
</feature>
<dbReference type="EMBL" id="JAEFCI010010965">
    <property type="protein sequence ID" value="KAG5456904.1"/>
    <property type="molecule type" value="Genomic_DNA"/>
</dbReference>
<sequence>EKGTEERKKERKIQPAENNAPNGRRLPPPPGDAAAAAALAAGRPAAGPGKRCAAASPRVETGRAGGEGGPAVFECPTENLSATKPCPLPPCLFRLATGAGTEVEASAGAPPAREPPTSGMVTVFSDPVNFNVVHPLHHAWTLWYDNPAQKTAEALWSQNLKELITFDTVEEFWGVYNNVVLASNLPVGATYHFFKRGIMPMWEDPANEKGGRWTVQYMRRIGEEVSQQWLNAVCARSDFCRRCSILLPFGPRGPAVRKAPRKSPGWRSLIRGAFRSLRADRGPAPRVRWRAFRERGGGLRGRPGRAESRLPAFPLDPHRDR</sequence>
<comment type="caution">
    <text evidence="8">The sequence shown here is derived from an EMBL/GenBank/DDBJ whole genome shotgun (WGS) entry which is preliminary data.</text>
</comment>
<proteinExistence type="inferred from homology"/>
<organism evidence="8 9">
    <name type="scientific">Olpidium bornovanus</name>
    <dbReference type="NCBI Taxonomy" id="278681"/>
    <lineage>
        <taxon>Eukaryota</taxon>
        <taxon>Fungi</taxon>
        <taxon>Fungi incertae sedis</taxon>
        <taxon>Olpidiomycota</taxon>
        <taxon>Olpidiomycotina</taxon>
        <taxon>Olpidiomycetes</taxon>
        <taxon>Olpidiales</taxon>
        <taxon>Olpidiaceae</taxon>
        <taxon>Olpidium</taxon>
    </lineage>
</organism>
<reference evidence="8 9" key="1">
    <citation type="journal article" name="Sci. Rep.">
        <title>Genome-scale phylogenetic analyses confirm Olpidium as the closest living zoosporic fungus to the non-flagellated, terrestrial fungi.</title>
        <authorList>
            <person name="Chang Y."/>
            <person name="Rochon D."/>
            <person name="Sekimoto S."/>
            <person name="Wang Y."/>
            <person name="Chovatia M."/>
            <person name="Sandor L."/>
            <person name="Salamov A."/>
            <person name="Grigoriev I.V."/>
            <person name="Stajich J.E."/>
            <person name="Spatafora J.W."/>
        </authorList>
    </citation>
    <scope>NUCLEOTIDE SEQUENCE [LARGE SCALE GENOMIC DNA]</scope>
    <source>
        <strain evidence="8">S191</strain>
    </source>
</reference>
<feature type="region of interest" description="Disordered" evidence="7">
    <location>
        <begin position="1"/>
        <end position="67"/>
    </location>
</feature>
<dbReference type="Gene3D" id="3.30.760.10">
    <property type="entry name" value="RNA Cap, Translation Initiation Factor Eif4e"/>
    <property type="match status" value="1"/>
</dbReference>
<keyword evidence="4 6" id="KW-0694">RNA-binding</keyword>
<comment type="similarity">
    <text evidence="1 6">Belongs to the eukaryotic initiation factor 4E family.</text>
</comment>
<evidence type="ECO:0000256" key="4">
    <source>
        <dbReference type="ARBA" id="ARBA00022884"/>
    </source>
</evidence>
<name>A0A8H7ZPJ0_9FUNG</name>
<feature type="non-terminal residue" evidence="8">
    <location>
        <position position="1"/>
    </location>
</feature>
<keyword evidence="9" id="KW-1185">Reference proteome</keyword>
<evidence type="ECO:0000256" key="3">
    <source>
        <dbReference type="ARBA" id="ARBA00022845"/>
    </source>
</evidence>
<feature type="region of interest" description="Disordered" evidence="7">
    <location>
        <begin position="293"/>
        <end position="321"/>
    </location>
</feature>
<evidence type="ECO:0000256" key="5">
    <source>
        <dbReference type="ARBA" id="ARBA00022917"/>
    </source>
</evidence>
<keyword evidence="5 6" id="KW-0648">Protein biosynthesis</keyword>
<dbReference type="GO" id="GO:0016281">
    <property type="term" value="C:eukaryotic translation initiation factor 4F complex"/>
    <property type="evidence" value="ECO:0007669"/>
    <property type="project" value="TreeGrafter"/>
</dbReference>